<dbReference type="GeneID" id="16077400"/>
<evidence type="ECO:0000313" key="11">
    <source>
        <dbReference type="EMBL" id="EGD81603.1"/>
    </source>
</evidence>
<dbReference type="Pfam" id="PF01138">
    <property type="entry name" value="RNase_PH"/>
    <property type="match status" value="1"/>
</dbReference>
<dbReference type="GO" id="GO:0000176">
    <property type="term" value="C:nuclear exosome (RNase complex)"/>
    <property type="evidence" value="ECO:0007669"/>
    <property type="project" value="TreeGrafter"/>
</dbReference>
<evidence type="ECO:0000256" key="5">
    <source>
        <dbReference type="ARBA" id="ARBA00022552"/>
    </source>
</evidence>
<dbReference type="InterPro" id="IPR020568">
    <property type="entry name" value="Ribosomal_Su5_D2-typ_SF"/>
</dbReference>
<dbReference type="OrthoDB" id="2504340at2759"/>
<comment type="subcellular location">
    <subcellularLocation>
        <location evidence="2">Cytoplasm</location>
    </subcellularLocation>
    <subcellularLocation>
        <location evidence="1">Nucleus</location>
    </subcellularLocation>
</comment>
<evidence type="ECO:0000313" key="12">
    <source>
        <dbReference type="Proteomes" id="UP000007799"/>
    </source>
</evidence>
<dbReference type="PANTHER" id="PTHR11953">
    <property type="entry name" value="EXOSOME COMPLEX COMPONENT"/>
    <property type="match status" value="1"/>
</dbReference>
<evidence type="ECO:0000256" key="6">
    <source>
        <dbReference type="ARBA" id="ARBA00022835"/>
    </source>
</evidence>
<gene>
    <name evidence="11" type="ORF">PTSG_02318</name>
</gene>
<proteinExistence type="inferred from homology"/>
<dbReference type="GO" id="GO:0071028">
    <property type="term" value="P:nuclear mRNA surveillance"/>
    <property type="evidence" value="ECO:0007669"/>
    <property type="project" value="TreeGrafter"/>
</dbReference>
<keyword evidence="4" id="KW-0963">Cytoplasm</keyword>
<dbReference type="eggNOG" id="KOG1068">
    <property type="taxonomic scope" value="Eukaryota"/>
</dbReference>
<dbReference type="GO" id="GO:0003723">
    <property type="term" value="F:RNA binding"/>
    <property type="evidence" value="ECO:0007669"/>
    <property type="project" value="UniProtKB-KW"/>
</dbReference>
<dbReference type="GO" id="GO:0006364">
    <property type="term" value="P:rRNA processing"/>
    <property type="evidence" value="ECO:0007669"/>
    <property type="project" value="UniProtKB-KW"/>
</dbReference>
<dbReference type="PANTHER" id="PTHR11953:SF2">
    <property type="entry name" value="EXOSOME COMPLEX COMPONENT MTR3"/>
    <property type="match status" value="1"/>
</dbReference>
<name>F2U1V1_SALR5</name>
<evidence type="ECO:0000256" key="9">
    <source>
        <dbReference type="SAM" id="MobiDB-lite"/>
    </source>
</evidence>
<dbReference type="GO" id="GO:0071051">
    <property type="term" value="P:poly(A)-dependent snoRNA 3'-end processing"/>
    <property type="evidence" value="ECO:0007669"/>
    <property type="project" value="TreeGrafter"/>
</dbReference>
<dbReference type="RefSeq" id="XP_004996807.1">
    <property type="nucleotide sequence ID" value="XM_004996750.1"/>
</dbReference>
<evidence type="ECO:0000256" key="1">
    <source>
        <dbReference type="ARBA" id="ARBA00004123"/>
    </source>
</evidence>
<dbReference type="GO" id="GO:0000177">
    <property type="term" value="C:cytoplasmic exosome (RNase complex)"/>
    <property type="evidence" value="ECO:0007669"/>
    <property type="project" value="TreeGrafter"/>
</dbReference>
<dbReference type="OMA" id="CVEIGQT"/>
<evidence type="ECO:0000256" key="4">
    <source>
        <dbReference type="ARBA" id="ARBA00022490"/>
    </source>
</evidence>
<evidence type="ECO:0000256" key="3">
    <source>
        <dbReference type="ARBA" id="ARBA00006678"/>
    </source>
</evidence>
<keyword evidence="6" id="KW-0271">Exosome</keyword>
<keyword evidence="7" id="KW-0694">RNA-binding</keyword>
<protein>
    <recommendedName>
        <fullName evidence="10">Exoribonuclease phosphorolytic domain-containing protein</fullName>
    </recommendedName>
</protein>
<dbReference type="EMBL" id="GL832959">
    <property type="protein sequence ID" value="EGD81603.1"/>
    <property type="molecule type" value="Genomic_DNA"/>
</dbReference>
<sequence length="221" mass="23435">MTIMAARQQRPTTSVVPPQAASAAEVSDASADGAKAQPRSVFAEVGVVSQAKGSAFFEIGNTKVVAACYGPLSTSRRQGFQETCILDCDVKFSPFSGVKHQQTKQTALERELSQLLESSLKPCVCVSKYPKSVIQVYATVLQDDGAAFSAVINAASMALANAGIEMFDLLAAASVCFDTSGGLHPHPTRDEEAAKVHAYNPMRLPKGLFVSLQSLLLLLLL</sequence>
<dbReference type="GO" id="GO:0034475">
    <property type="term" value="P:U4 snRNA 3'-end processing"/>
    <property type="evidence" value="ECO:0007669"/>
    <property type="project" value="TreeGrafter"/>
</dbReference>
<dbReference type="Proteomes" id="UP000007799">
    <property type="component" value="Unassembled WGS sequence"/>
</dbReference>
<feature type="region of interest" description="Disordered" evidence="9">
    <location>
        <begin position="1"/>
        <end position="31"/>
    </location>
</feature>
<evidence type="ECO:0000256" key="8">
    <source>
        <dbReference type="ARBA" id="ARBA00023242"/>
    </source>
</evidence>
<dbReference type="SUPFAM" id="SSF54211">
    <property type="entry name" value="Ribosomal protein S5 domain 2-like"/>
    <property type="match status" value="1"/>
</dbReference>
<dbReference type="InterPro" id="IPR027408">
    <property type="entry name" value="PNPase/RNase_PH_dom_sf"/>
</dbReference>
<keyword evidence="12" id="KW-1185">Reference proteome</keyword>
<evidence type="ECO:0000259" key="10">
    <source>
        <dbReference type="Pfam" id="PF01138"/>
    </source>
</evidence>
<accession>F2U1V1</accession>
<dbReference type="GO" id="GO:0016075">
    <property type="term" value="P:rRNA catabolic process"/>
    <property type="evidence" value="ECO:0007669"/>
    <property type="project" value="TreeGrafter"/>
</dbReference>
<keyword evidence="8" id="KW-0539">Nucleus</keyword>
<dbReference type="InParanoid" id="F2U1V1"/>
<dbReference type="Gene3D" id="3.30.230.70">
    <property type="entry name" value="GHMP Kinase, N-terminal domain"/>
    <property type="match status" value="1"/>
</dbReference>
<feature type="domain" description="Exoribonuclease phosphorolytic" evidence="10">
    <location>
        <begin position="38"/>
        <end position="165"/>
    </location>
</feature>
<dbReference type="STRING" id="946362.F2U1V1"/>
<keyword evidence="5" id="KW-0698">rRNA processing</keyword>
<dbReference type="AlphaFoldDB" id="F2U1V1"/>
<reference evidence="11" key="1">
    <citation type="submission" date="2009-08" db="EMBL/GenBank/DDBJ databases">
        <title>Annotation of Salpingoeca rosetta.</title>
        <authorList>
            <consortium name="The Broad Institute Genome Sequencing Platform"/>
            <person name="Russ C."/>
            <person name="Cuomo C."/>
            <person name="Burger G."/>
            <person name="Gray M.W."/>
            <person name="Holland P.W.H."/>
            <person name="King N."/>
            <person name="Lang F.B.F."/>
            <person name="Roger A.J."/>
            <person name="Ruiz-Trillo I."/>
            <person name="Young S.K."/>
            <person name="Zeng Q."/>
            <person name="Gargeya S."/>
            <person name="Alvarado L."/>
            <person name="Berlin A."/>
            <person name="Chapman S.B."/>
            <person name="Chen Z."/>
            <person name="Freedman E."/>
            <person name="Gellesch M."/>
            <person name="Goldberg J."/>
            <person name="Griggs A."/>
            <person name="Gujja S."/>
            <person name="Heilman E."/>
            <person name="Heiman D."/>
            <person name="Howarth C."/>
            <person name="Mehta T."/>
            <person name="Neiman D."/>
            <person name="Pearson M."/>
            <person name="Roberts A."/>
            <person name="Saif S."/>
            <person name="Shea T."/>
            <person name="Shenoy N."/>
            <person name="Sisk P."/>
            <person name="Stolte C."/>
            <person name="Sykes S."/>
            <person name="White J."/>
            <person name="Yandava C."/>
            <person name="Haas B."/>
            <person name="Nusbaum C."/>
            <person name="Birren B."/>
        </authorList>
    </citation>
    <scope>NUCLEOTIDE SEQUENCE</scope>
    <source>
        <strain evidence="11">ATCC 50818</strain>
    </source>
</reference>
<dbReference type="GO" id="GO:0005730">
    <property type="term" value="C:nucleolus"/>
    <property type="evidence" value="ECO:0007669"/>
    <property type="project" value="TreeGrafter"/>
</dbReference>
<comment type="similarity">
    <text evidence="3">Belongs to the RNase PH family.</text>
</comment>
<feature type="compositionally biased region" description="Low complexity" evidence="9">
    <location>
        <begin position="20"/>
        <end position="31"/>
    </location>
</feature>
<evidence type="ECO:0000256" key="2">
    <source>
        <dbReference type="ARBA" id="ARBA00004496"/>
    </source>
</evidence>
<dbReference type="KEGG" id="sre:PTSG_02318"/>
<dbReference type="InterPro" id="IPR050080">
    <property type="entry name" value="RNase_PH"/>
</dbReference>
<evidence type="ECO:0000256" key="7">
    <source>
        <dbReference type="ARBA" id="ARBA00022884"/>
    </source>
</evidence>
<dbReference type="InterPro" id="IPR001247">
    <property type="entry name" value="ExoRNase_PH_dom1"/>
</dbReference>
<organism evidence="11 12">
    <name type="scientific">Salpingoeca rosetta (strain ATCC 50818 / BSB-021)</name>
    <dbReference type="NCBI Taxonomy" id="946362"/>
    <lineage>
        <taxon>Eukaryota</taxon>
        <taxon>Choanoflagellata</taxon>
        <taxon>Craspedida</taxon>
        <taxon>Salpingoecidae</taxon>
        <taxon>Salpingoeca</taxon>
    </lineage>
</organism>